<dbReference type="Proteomes" id="UP000815325">
    <property type="component" value="Unassembled WGS sequence"/>
</dbReference>
<feature type="compositionally biased region" description="Acidic residues" evidence="5">
    <location>
        <begin position="275"/>
        <end position="314"/>
    </location>
</feature>
<organism evidence="6 7">
    <name type="scientific">Dunaliella salina</name>
    <name type="common">Green alga</name>
    <name type="synonym">Protococcus salinus</name>
    <dbReference type="NCBI Taxonomy" id="3046"/>
    <lineage>
        <taxon>Eukaryota</taxon>
        <taxon>Viridiplantae</taxon>
        <taxon>Chlorophyta</taxon>
        <taxon>core chlorophytes</taxon>
        <taxon>Chlorophyceae</taxon>
        <taxon>CS clade</taxon>
        <taxon>Chlamydomonadales</taxon>
        <taxon>Dunaliellaceae</taxon>
        <taxon>Dunaliella</taxon>
    </lineage>
</organism>
<name>A0ABQ7GTV0_DUNSA</name>
<feature type="compositionally biased region" description="Basic and acidic residues" evidence="5">
    <location>
        <begin position="332"/>
        <end position="342"/>
    </location>
</feature>
<evidence type="ECO:0000256" key="4">
    <source>
        <dbReference type="SAM" id="Coils"/>
    </source>
</evidence>
<evidence type="ECO:0000256" key="5">
    <source>
        <dbReference type="SAM" id="MobiDB-lite"/>
    </source>
</evidence>
<evidence type="ECO:0000313" key="7">
    <source>
        <dbReference type="Proteomes" id="UP000815325"/>
    </source>
</evidence>
<reference evidence="6" key="1">
    <citation type="submission" date="2017-08" db="EMBL/GenBank/DDBJ databases">
        <authorList>
            <person name="Polle J.E."/>
            <person name="Barry K."/>
            <person name="Cushman J."/>
            <person name="Schmutz J."/>
            <person name="Tran D."/>
            <person name="Hathwaick L.T."/>
            <person name="Yim W.C."/>
            <person name="Jenkins J."/>
            <person name="Mckie-Krisberg Z.M."/>
            <person name="Prochnik S."/>
            <person name="Lindquist E."/>
            <person name="Dockter R.B."/>
            <person name="Adam C."/>
            <person name="Molina H."/>
            <person name="Bunkerborg J."/>
            <person name="Jin E."/>
            <person name="Buchheim M."/>
            <person name="Magnuson J."/>
        </authorList>
    </citation>
    <scope>NUCLEOTIDE SEQUENCE</scope>
    <source>
        <strain evidence="6">CCAP 19/18</strain>
    </source>
</reference>
<proteinExistence type="inferred from homology"/>
<evidence type="ECO:0000256" key="2">
    <source>
        <dbReference type="ARBA" id="ARBA00023186"/>
    </source>
</evidence>
<evidence type="ECO:0000313" key="6">
    <source>
        <dbReference type="EMBL" id="KAF5838037.1"/>
    </source>
</evidence>
<evidence type="ECO:0000256" key="3">
    <source>
        <dbReference type="RuleBase" id="RU003876"/>
    </source>
</evidence>
<comment type="similarity">
    <text evidence="1 3">Belongs to the nucleosome assembly protein (NAP) family.</text>
</comment>
<keyword evidence="4" id="KW-0175">Coiled coil</keyword>
<sequence>MSGPTPLEQKLQKLGLESTPEEFVESLPAPVQRRVEALQELQTKHDEVETQFRKERAELEAKYEKLYAPLYADRTAIVSGQKEVPLKEGDAPAEVTGVPEFWLTVMLKSDVTADLIKDKDIEILQHLTNITSENLLAEDGAPRGFKLFFHFSENPFFSNPVLEKTYLMMTDDEGVLEKAEGTKIDWKAGKDVTIKIMKKKPKKGAKPDAKPQIKTEKVDSFFNFFSPPDVPAEDDEMEEEQMEELQALIEADYEVGATIKEKLIPHAVRWYTGEAIDEDPFDQMGGFDEEDDEEDEDEEGDEDDEDDDDDDDDEGAPKQKGKKKGAAGAGGPEDKPPECKQQ</sequence>
<dbReference type="Pfam" id="PF00956">
    <property type="entry name" value="NAP"/>
    <property type="match status" value="1"/>
</dbReference>
<dbReference type="EMBL" id="MU069593">
    <property type="protein sequence ID" value="KAF5838037.1"/>
    <property type="molecule type" value="Genomic_DNA"/>
</dbReference>
<dbReference type="InterPro" id="IPR002164">
    <property type="entry name" value="NAP_family"/>
</dbReference>
<evidence type="ECO:0000256" key="1">
    <source>
        <dbReference type="ARBA" id="ARBA00009947"/>
    </source>
</evidence>
<accession>A0ABQ7GTV0</accession>
<dbReference type="Gene3D" id="3.30.1120.90">
    <property type="entry name" value="Nucleosome assembly protein"/>
    <property type="match status" value="1"/>
</dbReference>
<dbReference type="PANTHER" id="PTHR11875">
    <property type="entry name" value="TESTIS-SPECIFIC Y-ENCODED PROTEIN"/>
    <property type="match status" value="1"/>
</dbReference>
<keyword evidence="7" id="KW-1185">Reference proteome</keyword>
<feature type="region of interest" description="Disordered" evidence="5">
    <location>
        <begin position="274"/>
        <end position="342"/>
    </location>
</feature>
<keyword evidence="2" id="KW-0143">Chaperone</keyword>
<feature type="coiled-coil region" evidence="4">
    <location>
        <begin position="31"/>
        <end position="58"/>
    </location>
</feature>
<dbReference type="InterPro" id="IPR037231">
    <property type="entry name" value="NAP-like_sf"/>
</dbReference>
<dbReference type="Gene3D" id="1.20.5.1500">
    <property type="match status" value="1"/>
</dbReference>
<comment type="caution">
    <text evidence="6">The sequence shown here is derived from an EMBL/GenBank/DDBJ whole genome shotgun (WGS) entry which is preliminary data.</text>
</comment>
<gene>
    <name evidence="6" type="ORF">DUNSADRAFT_3471</name>
</gene>
<dbReference type="SUPFAM" id="SSF143113">
    <property type="entry name" value="NAP-like"/>
    <property type="match status" value="1"/>
</dbReference>
<protein>
    <submittedName>
        <fullName evidence="6">Nucleosome assembly protein-domain-containing protein</fullName>
    </submittedName>
</protein>